<dbReference type="Gene3D" id="3.30.565.10">
    <property type="entry name" value="Histidine kinase-like ATPase, C-terminal domain"/>
    <property type="match status" value="1"/>
</dbReference>
<keyword evidence="1" id="KW-0472">Membrane</keyword>
<dbReference type="RefSeq" id="WP_012160424.1">
    <property type="nucleotide sequence ID" value="NC_009922.1"/>
</dbReference>
<accession>A8MJY5</accession>
<dbReference type="SUPFAM" id="SSF55874">
    <property type="entry name" value="ATPase domain of HSP90 chaperone/DNA topoisomerase II/histidine kinase"/>
    <property type="match status" value="1"/>
</dbReference>
<protein>
    <recommendedName>
        <fullName evidence="2">Histidine kinase/HSP90-like ATPase domain-containing protein</fullName>
    </recommendedName>
</protein>
<evidence type="ECO:0000313" key="3">
    <source>
        <dbReference type="EMBL" id="ABW20117.1"/>
    </source>
</evidence>
<evidence type="ECO:0000259" key="2">
    <source>
        <dbReference type="Pfam" id="PF02518"/>
    </source>
</evidence>
<name>A8MJY5_ALKOO</name>
<evidence type="ECO:0000313" key="4">
    <source>
        <dbReference type="Proteomes" id="UP000000269"/>
    </source>
</evidence>
<feature type="transmembrane region" description="Helical" evidence="1">
    <location>
        <begin position="88"/>
        <end position="105"/>
    </location>
</feature>
<dbReference type="HOGENOM" id="CLU_1399916_0_0_9"/>
<dbReference type="Proteomes" id="UP000000269">
    <property type="component" value="Chromosome"/>
</dbReference>
<dbReference type="OrthoDB" id="199946at2"/>
<sequence length="194" mass="22878">MIRPYFHRKYPWMMLIDGIFIFLLEFYSKFLVNYFIHFLYVLNILEAGIVLDCRKWSNIASVVFALVCLRKFFYALYTMPNPKTIAEFSFNFLALAFIITLINYGKVQSLGKIQQELLYQELLKAYDKLKEYSQIREEAVVLYRIFQESLTNAIRHGRCSKIEIQCKIDHGNLYFHIRDNGIGSTHKIGGGFKL</sequence>
<gene>
    <name evidence="3" type="ordered locus">Clos_2586</name>
</gene>
<dbReference type="Pfam" id="PF02518">
    <property type="entry name" value="HATPase_c"/>
    <property type="match status" value="1"/>
</dbReference>
<evidence type="ECO:0000256" key="1">
    <source>
        <dbReference type="SAM" id="Phobius"/>
    </source>
</evidence>
<feature type="domain" description="Histidine kinase/HSP90-like ATPase" evidence="2">
    <location>
        <begin position="141"/>
        <end position="186"/>
    </location>
</feature>
<dbReference type="EMBL" id="CP000853">
    <property type="protein sequence ID" value="ABW20117.1"/>
    <property type="molecule type" value="Genomic_DNA"/>
</dbReference>
<dbReference type="STRING" id="350688.Clos_2586"/>
<dbReference type="AlphaFoldDB" id="A8MJY5"/>
<feature type="transmembrane region" description="Helical" evidence="1">
    <location>
        <begin position="58"/>
        <end position="76"/>
    </location>
</feature>
<dbReference type="KEGG" id="aoe:Clos_2586"/>
<reference evidence="4" key="1">
    <citation type="submission" date="2007-10" db="EMBL/GenBank/DDBJ databases">
        <title>Complete genome of Alkaliphilus oremlandii OhILAs.</title>
        <authorList>
            <person name="Copeland A."/>
            <person name="Lucas S."/>
            <person name="Lapidus A."/>
            <person name="Barry K."/>
            <person name="Detter J.C."/>
            <person name="Glavina del Rio T."/>
            <person name="Hammon N."/>
            <person name="Israni S."/>
            <person name="Dalin E."/>
            <person name="Tice H."/>
            <person name="Pitluck S."/>
            <person name="Chain P."/>
            <person name="Malfatti S."/>
            <person name="Shin M."/>
            <person name="Vergez L."/>
            <person name="Schmutz J."/>
            <person name="Larimer F."/>
            <person name="Land M."/>
            <person name="Hauser L."/>
            <person name="Kyrpides N."/>
            <person name="Mikhailova N."/>
            <person name="Stolz J.F."/>
            <person name="Dawson A."/>
            <person name="Fisher E."/>
            <person name="Crable B."/>
            <person name="Perera E."/>
            <person name="Lisak J."/>
            <person name="Ranganathan M."/>
            <person name="Basu P."/>
            <person name="Richardson P."/>
        </authorList>
    </citation>
    <scope>NUCLEOTIDE SEQUENCE [LARGE SCALE GENOMIC DNA]</scope>
    <source>
        <strain evidence="4">OhILAs</strain>
    </source>
</reference>
<organism evidence="3 4">
    <name type="scientific">Alkaliphilus oremlandii (strain OhILAs)</name>
    <name type="common">Clostridium oremlandii (strain OhILAs)</name>
    <dbReference type="NCBI Taxonomy" id="350688"/>
    <lineage>
        <taxon>Bacteria</taxon>
        <taxon>Bacillati</taxon>
        <taxon>Bacillota</taxon>
        <taxon>Clostridia</taxon>
        <taxon>Peptostreptococcales</taxon>
        <taxon>Natronincolaceae</taxon>
        <taxon>Alkaliphilus</taxon>
    </lineage>
</organism>
<dbReference type="InterPro" id="IPR003594">
    <property type="entry name" value="HATPase_dom"/>
</dbReference>
<keyword evidence="1" id="KW-1133">Transmembrane helix</keyword>
<keyword evidence="4" id="KW-1185">Reference proteome</keyword>
<keyword evidence="1" id="KW-0812">Transmembrane</keyword>
<proteinExistence type="predicted"/>
<dbReference type="InterPro" id="IPR036890">
    <property type="entry name" value="HATPase_C_sf"/>
</dbReference>